<evidence type="ECO:0000313" key="1">
    <source>
        <dbReference type="EMBL" id="VDM14749.1"/>
    </source>
</evidence>
<proteinExistence type="predicted"/>
<dbReference type="EMBL" id="UYWW01006449">
    <property type="protein sequence ID" value="VDM14749.1"/>
    <property type="molecule type" value="Genomic_DNA"/>
</dbReference>
<dbReference type="Proteomes" id="UP000270924">
    <property type="component" value="Unassembled WGS sequence"/>
</dbReference>
<keyword evidence="2" id="KW-1185">Reference proteome</keyword>
<dbReference type="InParanoid" id="A0A3P7EF41"/>
<sequence length="32" mass="3652">MTVKLTGYDSSIDPNPEICEDCTSCYNKQQMH</sequence>
<organism evidence="1 2">
    <name type="scientific">Wuchereria bancrofti</name>
    <dbReference type="NCBI Taxonomy" id="6293"/>
    <lineage>
        <taxon>Eukaryota</taxon>
        <taxon>Metazoa</taxon>
        <taxon>Ecdysozoa</taxon>
        <taxon>Nematoda</taxon>
        <taxon>Chromadorea</taxon>
        <taxon>Rhabditida</taxon>
        <taxon>Spirurina</taxon>
        <taxon>Spiruromorpha</taxon>
        <taxon>Filarioidea</taxon>
        <taxon>Onchocercidae</taxon>
        <taxon>Wuchereria</taxon>
    </lineage>
</organism>
<reference evidence="1 2" key="1">
    <citation type="submission" date="2018-11" db="EMBL/GenBank/DDBJ databases">
        <authorList>
            <consortium name="Pathogen Informatics"/>
        </authorList>
    </citation>
    <scope>NUCLEOTIDE SEQUENCE [LARGE SCALE GENOMIC DNA]</scope>
</reference>
<name>A0A3P7EF41_WUCBA</name>
<protein>
    <submittedName>
        <fullName evidence="1">Uncharacterized protein</fullName>
    </submittedName>
</protein>
<accession>A0A3P7EF41</accession>
<gene>
    <name evidence="1" type="ORF">WBA_LOCUS8135</name>
</gene>
<dbReference type="AlphaFoldDB" id="A0A3P7EF41"/>
<evidence type="ECO:0000313" key="2">
    <source>
        <dbReference type="Proteomes" id="UP000270924"/>
    </source>
</evidence>